<dbReference type="PANTHER" id="PTHR31225">
    <property type="entry name" value="OS04G0344100 PROTEIN-RELATED"/>
    <property type="match status" value="1"/>
</dbReference>
<name>A0A8K0DK23_9ROSA</name>
<dbReference type="SUPFAM" id="SSF48576">
    <property type="entry name" value="Terpenoid synthases"/>
    <property type="match status" value="1"/>
</dbReference>
<evidence type="ECO:0000256" key="3">
    <source>
        <dbReference type="ARBA" id="ARBA00022842"/>
    </source>
</evidence>
<sequence length="598" mass="70136">MAHQLLASLSICSFSTSLRTSMAPFSARKSANTSTGLVVRAVQSIETTHEPGINAGNITRRSAEYKHTIWTFDDIQSLRNDYAGESYKRRANKLKEQVRVMLMEEADQLAQLNLIDVLQRLGLSYHFEDQIQSILKPMQYNIEWTINDNNLYATALQFRLLRQHGYWIPQEVFNGFKDEAGKFKASLSEDIEGILSLYEASYHSIEDESVLDEARDFTIKNLKEYIQQQHKKDENLAIFARHALELPLHWRTERLETRWFINAYEKKKDMNHILLELAKLDFNIVQSVHQEDLKLEYRWWRSTGIVERMTFARDRLVENFLWSTGMIFEPQFEFCRRMTSRNISLLTTIDDMYDVFGRLDELELFTNAVERWDVNTMDQLPDYMKFCFLALHNSINEMAFDVLKQNGFHIIKYLKKVWADLCKAYLVEAKWYHSGYTPTLQEYIENAWITVTAPLILMHVYFFVTNSITEEALQCLEEYRGIIRTTSIIFRLEDDLGTSSYELKRGDVLKAVQCYMHETGASEESAREHIKFLIYETWKKMNKEAYHAKSPFSKTFIRCAMDVTKMAHSFYLYGDGYGVQDCDTKENISAILIRPIPI</sequence>
<keyword evidence="9" id="KW-1185">Reference proteome</keyword>
<evidence type="ECO:0000256" key="5">
    <source>
        <dbReference type="SAM" id="SignalP"/>
    </source>
</evidence>
<dbReference type="FunFam" id="1.50.10.130:FF:000001">
    <property type="entry name" value="Isoprene synthase, chloroplastic"/>
    <property type="match status" value="1"/>
</dbReference>
<evidence type="ECO:0000256" key="2">
    <source>
        <dbReference type="ARBA" id="ARBA00022723"/>
    </source>
</evidence>
<dbReference type="GO" id="GO:0016102">
    <property type="term" value="P:diterpenoid biosynthetic process"/>
    <property type="evidence" value="ECO:0007669"/>
    <property type="project" value="InterPro"/>
</dbReference>
<feature type="chain" id="PRO_5035459052" evidence="5">
    <location>
        <begin position="18"/>
        <end position="598"/>
    </location>
</feature>
<comment type="cofactor">
    <cofactor evidence="1">
        <name>Mg(2+)</name>
        <dbReference type="ChEBI" id="CHEBI:18420"/>
    </cofactor>
</comment>
<evidence type="ECO:0000313" key="9">
    <source>
        <dbReference type="Proteomes" id="UP000796880"/>
    </source>
</evidence>
<dbReference type="EMBL" id="VOIH02000012">
    <property type="protein sequence ID" value="KAF3432410.1"/>
    <property type="molecule type" value="Genomic_DNA"/>
</dbReference>
<dbReference type="SFLD" id="SFLDS00005">
    <property type="entry name" value="Isoprenoid_Synthase_Type_I"/>
    <property type="match status" value="1"/>
</dbReference>
<dbReference type="SUPFAM" id="SSF48239">
    <property type="entry name" value="Terpenoid cyclases/Protein prenyltransferases"/>
    <property type="match status" value="1"/>
</dbReference>
<dbReference type="CDD" id="cd00684">
    <property type="entry name" value="Terpene_cyclase_plant_C1"/>
    <property type="match status" value="1"/>
</dbReference>
<dbReference type="InterPro" id="IPR008930">
    <property type="entry name" value="Terpenoid_cyclase/PrenylTrfase"/>
</dbReference>
<proteinExistence type="predicted"/>
<gene>
    <name evidence="8" type="ORF">FNV43_RR27150</name>
</gene>
<dbReference type="Gene3D" id="1.50.10.130">
    <property type="entry name" value="Terpene synthase, N-terminal domain"/>
    <property type="match status" value="1"/>
</dbReference>
<dbReference type="Pfam" id="PF03936">
    <property type="entry name" value="Terpene_synth_C"/>
    <property type="match status" value="1"/>
</dbReference>
<feature type="signal peptide" evidence="5">
    <location>
        <begin position="1"/>
        <end position="17"/>
    </location>
</feature>
<dbReference type="GO" id="GO:0000287">
    <property type="term" value="F:magnesium ion binding"/>
    <property type="evidence" value="ECO:0007669"/>
    <property type="project" value="InterPro"/>
</dbReference>
<evidence type="ECO:0000259" key="7">
    <source>
        <dbReference type="Pfam" id="PF03936"/>
    </source>
</evidence>
<dbReference type="Proteomes" id="UP000796880">
    <property type="component" value="Unassembled WGS sequence"/>
</dbReference>
<dbReference type="FunFam" id="1.10.600.10:FF:000007">
    <property type="entry name" value="Isoprene synthase, chloroplastic"/>
    <property type="match status" value="1"/>
</dbReference>
<dbReference type="Pfam" id="PF01397">
    <property type="entry name" value="Terpene_synth"/>
    <property type="match status" value="1"/>
</dbReference>
<keyword evidence="5" id="KW-0732">Signal</keyword>
<feature type="domain" description="Terpene synthase metal-binding" evidence="7">
    <location>
        <begin position="303"/>
        <end position="540"/>
    </location>
</feature>
<dbReference type="GO" id="GO:0010333">
    <property type="term" value="F:terpene synthase activity"/>
    <property type="evidence" value="ECO:0007669"/>
    <property type="project" value="InterPro"/>
</dbReference>
<protein>
    <submittedName>
        <fullName evidence="8">Uncharacterized protein</fullName>
    </submittedName>
</protein>
<dbReference type="PANTHER" id="PTHR31225:SF9">
    <property type="entry name" value="TERPENE SYNTHASE 10"/>
    <property type="match status" value="1"/>
</dbReference>
<evidence type="ECO:0000313" key="8">
    <source>
        <dbReference type="EMBL" id="KAF3432410.1"/>
    </source>
</evidence>
<evidence type="ECO:0000256" key="4">
    <source>
        <dbReference type="ARBA" id="ARBA00023239"/>
    </source>
</evidence>
<keyword evidence="2" id="KW-0479">Metal-binding</keyword>
<dbReference type="InterPro" id="IPR005630">
    <property type="entry name" value="Terpene_synthase_metal-bd"/>
</dbReference>
<keyword evidence="4" id="KW-0456">Lyase</keyword>
<dbReference type="AlphaFoldDB" id="A0A8K0DK23"/>
<accession>A0A8K0DK23</accession>
<dbReference type="InterPro" id="IPR001906">
    <property type="entry name" value="Terpene_synth_N"/>
</dbReference>
<dbReference type="OrthoDB" id="1161874at2759"/>
<feature type="domain" description="Terpene synthase N-terminal" evidence="6">
    <location>
        <begin position="70"/>
        <end position="244"/>
    </location>
</feature>
<organism evidence="8 9">
    <name type="scientific">Rhamnella rubrinervis</name>
    <dbReference type="NCBI Taxonomy" id="2594499"/>
    <lineage>
        <taxon>Eukaryota</taxon>
        <taxon>Viridiplantae</taxon>
        <taxon>Streptophyta</taxon>
        <taxon>Embryophyta</taxon>
        <taxon>Tracheophyta</taxon>
        <taxon>Spermatophyta</taxon>
        <taxon>Magnoliopsida</taxon>
        <taxon>eudicotyledons</taxon>
        <taxon>Gunneridae</taxon>
        <taxon>Pentapetalae</taxon>
        <taxon>rosids</taxon>
        <taxon>fabids</taxon>
        <taxon>Rosales</taxon>
        <taxon>Rhamnaceae</taxon>
        <taxon>rhamnoid group</taxon>
        <taxon>Rhamneae</taxon>
        <taxon>Rhamnella</taxon>
    </lineage>
</organism>
<dbReference type="InterPro" id="IPR034741">
    <property type="entry name" value="Terpene_cyclase-like_1_C"/>
</dbReference>
<comment type="caution">
    <text evidence="8">The sequence shown here is derived from an EMBL/GenBank/DDBJ whole genome shotgun (WGS) entry which is preliminary data.</text>
</comment>
<dbReference type="Gene3D" id="1.10.600.10">
    <property type="entry name" value="Farnesyl Diphosphate Synthase"/>
    <property type="match status" value="1"/>
</dbReference>
<dbReference type="SFLD" id="SFLDG01019">
    <property type="entry name" value="Terpene_Cyclase_Like_1_C_Termi"/>
    <property type="match status" value="1"/>
</dbReference>
<reference evidence="8" key="1">
    <citation type="submission" date="2020-03" db="EMBL/GenBank/DDBJ databases">
        <title>A high-quality chromosome-level genome assembly of a woody plant with both climbing and erect habits, Rhamnella rubrinervis.</title>
        <authorList>
            <person name="Lu Z."/>
            <person name="Yang Y."/>
            <person name="Zhu X."/>
            <person name="Sun Y."/>
        </authorList>
    </citation>
    <scope>NUCLEOTIDE SEQUENCE</scope>
    <source>
        <strain evidence="8">BYM</strain>
        <tissue evidence="8">Leaf</tissue>
    </source>
</reference>
<evidence type="ECO:0000259" key="6">
    <source>
        <dbReference type="Pfam" id="PF01397"/>
    </source>
</evidence>
<dbReference type="InterPro" id="IPR008949">
    <property type="entry name" value="Isoprenoid_synthase_dom_sf"/>
</dbReference>
<dbReference type="InterPro" id="IPR044814">
    <property type="entry name" value="Terpene_cyclase_plant_C1"/>
</dbReference>
<dbReference type="InterPro" id="IPR036965">
    <property type="entry name" value="Terpene_synth_N_sf"/>
</dbReference>
<evidence type="ECO:0000256" key="1">
    <source>
        <dbReference type="ARBA" id="ARBA00001946"/>
    </source>
</evidence>
<dbReference type="InterPro" id="IPR050148">
    <property type="entry name" value="Terpene_synthase-like"/>
</dbReference>
<keyword evidence="3" id="KW-0460">Magnesium</keyword>